<dbReference type="EMBL" id="SOJK01000284">
    <property type="protein sequence ID" value="TET43180.1"/>
    <property type="molecule type" value="Genomic_DNA"/>
</dbReference>
<dbReference type="Pfam" id="PF02729">
    <property type="entry name" value="OTCace_N"/>
    <property type="match status" value="1"/>
</dbReference>
<feature type="binding site" evidence="6">
    <location>
        <begin position="224"/>
        <end position="225"/>
    </location>
    <ligand>
        <name>L-ornithine</name>
        <dbReference type="ChEBI" id="CHEBI:46911"/>
    </ligand>
</feature>
<evidence type="ECO:0000313" key="9">
    <source>
        <dbReference type="EMBL" id="TET43180.1"/>
    </source>
</evidence>
<evidence type="ECO:0000256" key="3">
    <source>
        <dbReference type="ARBA" id="ARBA00013007"/>
    </source>
</evidence>
<dbReference type="InterPro" id="IPR002292">
    <property type="entry name" value="Orn/put_carbamltrans"/>
</dbReference>
<comment type="pathway">
    <text evidence="1">Amino-acid biosynthesis; L-arginine biosynthesis; L-arginine from L-ornithine and carbamoyl phosphate: step 1/3.</text>
</comment>
<comment type="similarity">
    <text evidence="2 6">Belongs to the aspartate/ornithine carbamoyltransferase superfamily. OTCase family.</text>
</comment>
<evidence type="ECO:0000256" key="1">
    <source>
        <dbReference type="ARBA" id="ARBA00004975"/>
    </source>
</evidence>
<dbReference type="Gene3D" id="3.40.50.1370">
    <property type="entry name" value="Aspartate/ornithine carbamoyltransferase"/>
    <property type="match status" value="2"/>
</dbReference>
<evidence type="ECO:0000256" key="2">
    <source>
        <dbReference type="ARBA" id="ARBA00007805"/>
    </source>
</evidence>
<feature type="binding site" evidence="6">
    <location>
        <position position="288"/>
    </location>
    <ligand>
        <name>carbamoyl phosphate</name>
        <dbReference type="ChEBI" id="CHEBI:58228"/>
    </ligand>
</feature>
<proteinExistence type="inferred from homology"/>
<dbReference type="PANTHER" id="PTHR45753:SF3">
    <property type="entry name" value="ORNITHINE TRANSCARBAMYLASE, MITOCHONDRIAL"/>
    <property type="match status" value="1"/>
</dbReference>
<feature type="binding site" evidence="6">
    <location>
        <position position="220"/>
    </location>
    <ligand>
        <name>L-ornithine</name>
        <dbReference type="ChEBI" id="CHEBI:46911"/>
    </ligand>
</feature>
<dbReference type="EC" id="2.1.3.3" evidence="3 6"/>
<sequence>MKKDFLSISDLTREEILALFERADYLKDLLEKGEIYHPLQQKTLGMIFRKSSTRTRVSFEVGMYQLGGHAIFLPSQEMQLQRGESVEDTGRVLSRYVDGILIRTFDQNEVVRLSEAATIPVINGLTDLLHPCQALSDYYTLWRRGKKLEGLKLTYLGDGNNVCNSLIIGAAKLGVHMAIANPPGYGPDEEIIKKAKVSGQITLLNDPLESAKEADVLYTDVWTSMGKENEQKLRRSIFKPYQLNSTLVGQARKDVLVMHCLPAHRGEEITSEVIDGDNSIVFEQAENRLHFQKALLVKLMS</sequence>
<dbReference type="PROSITE" id="PS00097">
    <property type="entry name" value="CARBAMOYLTRANSFERASE"/>
    <property type="match status" value="1"/>
</dbReference>
<feature type="binding site" evidence="6">
    <location>
        <position position="103"/>
    </location>
    <ligand>
        <name>carbamoyl phosphate</name>
        <dbReference type="ChEBI" id="CHEBI:58228"/>
    </ligand>
</feature>
<dbReference type="NCBIfam" id="TIGR00658">
    <property type="entry name" value="orni_carb_tr"/>
    <property type="match status" value="1"/>
</dbReference>
<feature type="binding site" evidence="6">
    <location>
        <begin position="130"/>
        <end position="133"/>
    </location>
    <ligand>
        <name>carbamoyl phosphate</name>
        <dbReference type="ChEBI" id="CHEBI:58228"/>
    </ligand>
</feature>
<feature type="domain" description="Aspartate/ornithine carbamoyltransferase Asp/Orn-binding" evidence="7">
    <location>
        <begin position="149"/>
        <end position="297"/>
    </location>
</feature>
<feature type="binding site" evidence="6">
    <location>
        <position position="79"/>
    </location>
    <ligand>
        <name>carbamoyl phosphate</name>
        <dbReference type="ChEBI" id="CHEBI:58228"/>
    </ligand>
</feature>
<dbReference type="GO" id="GO:0005737">
    <property type="term" value="C:cytoplasm"/>
    <property type="evidence" value="ECO:0007669"/>
    <property type="project" value="UniProtKB-SubCell"/>
</dbReference>
<dbReference type="SUPFAM" id="SSF53671">
    <property type="entry name" value="Aspartate/ornithine carbamoyltransferase"/>
    <property type="match status" value="1"/>
</dbReference>
<dbReference type="HAMAP" id="MF_01109">
    <property type="entry name" value="OTCase"/>
    <property type="match status" value="1"/>
</dbReference>
<dbReference type="PANTHER" id="PTHR45753">
    <property type="entry name" value="ORNITHINE CARBAMOYLTRANSFERASE, MITOCHONDRIAL"/>
    <property type="match status" value="1"/>
</dbReference>
<evidence type="ECO:0000256" key="5">
    <source>
        <dbReference type="ARBA" id="ARBA00048772"/>
    </source>
</evidence>
<feature type="binding site" evidence="6">
    <location>
        <position position="161"/>
    </location>
    <ligand>
        <name>L-ornithine</name>
        <dbReference type="ChEBI" id="CHEBI:46911"/>
    </ligand>
</feature>
<keyword evidence="6" id="KW-0963">Cytoplasm</keyword>
<dbReference type="NCBIfam" id="NF001986">
    <property type="entry name" value="PRK00779.1"/>
    <property type="match status" value="1"/>
</dbReference>
<feature type="binding site" evidence="6">
    <location>
        <begin position="52"/>
        <end position="55"/>
    </location>
    <ligand>
        <name>carbamoyl phosphate</name>
        <dbReference type="ChEBI" id="CHEBI:58228"/>
    </ligand>
</feature>
<dbReference type="InterPro" id="IPR024904">
    <property type="entry name" value="OTCase_ArgI"/>
</dbReference>
<gene>
    <name evidence="9" type="primary">argF</name>
    <name evidence="9" type="ORF">E3J59_06835</name>
</gene>
<dbReference type="InterPro" id="IPR006130">
    <property type="entry name" value="Asp/Orn_carbamoylTrfase"/>
</dbReference>
<evidence type="ECO:0000259" key="7">
    <source>
        <dbReference type="Pfam" id="PF00185"/>
    </source>
</evidence>
<dbReference type="InterPro" id="IPR036901">
    <property type="entry name" value="Asp/Orn_carbamoylTrfase_sf"/>
</dbReference>
<dbReference type="GO" id="GO:0019240">
    <property type="term" value="P:citrulline biosynthetic process"/>
    <property type="evidence" value="ECO:0007669"/>
    <property type="project" value="TreeGrafter"/>
</dbReference>
<feature type="domain" description="Aspartate/ornithine carbamoyltransferase carbamoyl-P binding" evidence="8">
    <location>
        <begin position="3"/>
        <end position="142"/>
    </location>
</feature>
<evidence type="ECO:0000256" key="6">
    <source>
        <dbReference type="HAMAP-Rule" id="MF_01109"/>
    </source>
</evidence>
<dbReference type="AlphaFoldDB" id="A0A523UKY2"/>
<dbReference type="Proteomes" id="UP000320679">
    <property type="component" value="Unassembled WGS sequence"/>
</dbReference>
<comment type="caution">
    <text evidence="9">The sequence shown here is derived from an EMBL/GenBank/DDBJ whole genome shotgun (WGS) entry which is preliminary data.</text>
</comment>
<evidence type="ECO:0000259" key="8">
    <source>
        <dbReference type="Pfam" id="PF02729"/>
    </source>
</evidence>
<evidence type="ECO:0000256" key="4">
    <source>
        <dbReference type="ARBA" id="ARBA00022679"/>
    </source>
</evidence>
<dbReference type="PRINTS" id="PR00100">
    <property type="entry name" value="AOTCASE"/>
</dbReference>
<dbReference type="InterPro" id="IPR006131">
    <property type="entry name" value="Asp_carbamoyltransf_Asp/Orn-bd"/>
</dbReference>
<comment type="catalytic activity">
    <reaction evidence="5 6">
        <text>carbamoyl phosphate + L-ornithine = L-citrulline + phosphate + H(+)</text>
        <dbReference type="Rhea" id="RHEA:19513"/>
        <dbReference type="ChEBI" id="CHEBI:15378"/>
        <dbReference type="ChEBI" id="CHEBI:43474"/>
        <dbReference type="ChEBI" id="CHEBI:46911"/>
        <dbReference type="ChEBI" id="CHEBI:57743"/>
        <dbReference type="ChEBI" id="CHEBI:58228"/>
        <dbReference type="EC" id="2.1.3.3"/>
    </reaction>
</comment>
<organism evidence="9 10">
    <name type="scientific">Aerophobetes bacterium</name>
    <dbReference type="NCBI Taxonomy" id="2030807"/>
    <lineage>
        <taxon>Bacteria</taxon>
        <taxon>Candidatus Aerophobota</taxon>
    </lineage>
</organism>
<reference evidence="9 10" key="1">
    <citation type="submission" date="2019-03" db="EMBL/GenBank/DDBJ databases">
        <title>Metabolic potential of uncultured bacteria and archaea associated with petroleum seepage in deep-sea sediments.</title>
        <authorList>
            <person name="Dong X."/>
            <person name="Hubert C."/>
        </authorList>
    </citation>
    <scope>NUCLEOTIDE SEQUENCE [LARGE SCALE GENOMIC DNA]</scope>
    <source>
        <strain evidence="9">E29_bin78</strain>
    </source>
</reference>
<dbReference type="PRINTS" id="PR00102">
    <property type="entry name" value="OTCASE"/>
</dbReference>
<dbReference type="GO" id="GO:0016597">
    <property type="term" value="F:amino acid binding"/>
    <property type="evidence" value="ECO:0007669"/>
    <property type="project" value="InterPro"/>
</dbReference>
<feature type="binding site" evidence="6">
    <location>
        <begin position="260"/>
        <end position="261"/>
    </location>
    <ligand>
        <name>carbamoyl phosphate</name>
        <dbReference type="ChEBI" id="CHEBI:58228"/>
    </ligand>
</feature>
<protein>
    <recommendedName>
        <fullName evidence="3 6">Ornithine carbamoyltransferase</fullName>
        <shortName evidence="6">OTCase</shortName>
        <ecNumber evidence="3 6">2.1.3.3</ecNumber>
    </recommendedName>
</protein>
<accession>A0A523UKY2</accession>
<keyword evidence="4 6" id="KW-0808">Transferase</keyword>
<dbReference type="FunFam" id="3.40.50.1370:FF:000008">
    <property type="entry name" value="Ornithine carbamoyltransferase"/>
    <property type="match status" value="1"/>
</dbReference>
<dbReference type="InterPro" id="IPR006132">
    <property type="entry name" value="Asp/Orn_carbamoyltranf_P-bd"/>
</dbReference>
<dbReference type="GO" id="GO:0042450">
    <property type="term" value="P:L-arginine biosynthetic process via ornithine"/>
    <property type="evidence" value="ECO:0007669"/>
    <property type="project" value="UniProtKB-UniRule"/>
</dbReference>
<comment type="subcellular location">
    <subcellularLocation>
        <location evidence="6">Cytoplasm</location>
    </subcellularLocation>
</comment>
<name>A0A523UKY2_UNCAE</name>
<evidence type="ECO:0000313" key="10">
    <source>
        <dbReference type="Proteomes" id="UP000320679"/>
    </source>
</evidence>
<dbReference type="GO" id="GO:0004585">
    <property type="term" value="F:ornithine carbamoyltransferase activity"/>
    <property type="evidence" value="ECO:0007669"/>
    <property type="project" value="UniProtKB-UniRule"/>
</dbReference>
<dbReference type="Pfam" id="PF00185">
    <property type="entry name" value="OTCace"/>
    <property type="match status" value="1"/>
</dbReference>